<dbReference type="OrthoDB" id="62at2759"/>
<dbReference type="SUPFAM" id="SSF53335">
    <property type="entry name" value="S-adenosyl-L-methionine-dependent methyltransferases"/>
    <property type="match status" value="1"/>
</dbReference>
<evidence type="ECO:0000256" key="2">
    <source>
        <dbReference type="ARBA" id="ARBA00022603"/>
    </source>
</evidence>
<name>A0A8H3F6V5_9LECA</name>
<dbReference type="InterPro" id="IPR018618">
    <property type="entry name" value="GID4/10-like"/>
</dbReference>
<feature type="region of interest" description="Disordered" evidence="6">
    <location>
        <begin position="227"/>
        <end position="265"/>
    </location>
</feature>
<keyword evidence="2 5" id="KW-0489">Methyltransferase</keyword>
<evidence type="ECO:0000256" key="3">
    <source>
        <dbReference type="ARBA" id="ARBA00022679"/>
    </source>
</evidence>
<dbReference type="Pfam" id="PF13847">
    <property type="entry name" value="Methyltransf_31"/>
    <property type="match status" value="1"/>
</dbReference>
<dbReference type="GO" id="GO:0016279">
    <property type="term" value="F:protein-lysine N-methyltransferase activity"/>
    <property type="evidence" value="ECO:0007669"/>
    <property type="project" value="UniProtKB-UniRule"/>
</dbReference>
<protein>
    <recommendedName>
        <fullName evidence="5">Protein-lysine N-methyltransferase EFM4</fullName>
        <ecNumber evidence="5">2.1.1.-</ecNumber>
    </recommendedName>
    <alternativeName>
        <fullName evidence="5">Elongation factor methyltransferase 4</fullName>
    </alternativeName>
</protein>
<evidence type="ECO:0000256" key="5">
    <source>
        <dbReference type="HAMAP-Rule" id="MF_03188"/>
    </source>
</evidence>
<dbReference type="InterPro" id="IPR029063">
    <property type="entry name" value="SAM-dependent_MTases_sf"/>
</dbReference>
<evidence type="ECO:0000256" key="6">
    <source>
        <dbReference type="SAM" id="MobiDB-lite"/>
    </source>
</evidence>
<evidence type="ECO:0000259" key="7">
    <source>
        <dbReference type="Pfam" id="PF13847"/>
    </source>
</evidence>
<proteinExistence type="inferred from homology"/>
<dbReference type="EC" id="2.1.1.-" evidence="5"/>
<reference evidence="8" key="1">
    <citation type="submission" date="2021-03" db="EMBL/GenBank/DDBJ databases">
        <authorList>
            <person name="Tagirdzhanova G."/>
        </authorList>
    </citation>
    <scope>NUCLEOTIDE SEQUENCE</scope>
</reference>
<comment type="subcellular location">
    <subcellularLocation>
        <location evidence="5">Cytoplasm</location>
    </subcellularLocation>
</comment>
<keyword evidence="1 5" id="KW-0963">Cytoplasm</keyword>
<comment type="similarity">
    <text evidence="5">Belongs to the class I-like SAM-binding methyltransferase superfamily. EFM4 family.</text>
</comment>
<keyword evidence="3 5" id="KW-0808">Transferase</keyword>
<dbReference type="HAMAP" id="MF_03188">
    <property type="entry name" value="Methyltr_EFM4"/>
    <property type="match status" value="1"/>
</dbReference>
<keyword evidence="5" id="KW-0813">Transport</keyword>
<dbReference type="GO" id="GO:0016192">
    <property type="term" value="P:vesicle-mediated transport"/>
    <property type="evidence" value="ECO:0007669"/>
    <property type="project" value="UniProtKB-UniRule"/>
</dbReference>
<keyword evidence="4 5" id="KW-0949">S-adenosyl-L-methionine</keyword>
<organism evidence="8 9">
    <name type="scientific">Alectoria fallacina</name>
    <dbReference type="NCBI Taxonomy" id="1903189"/>
    <lineage>
        <taxon>Eukaryota</taxon>
        <taxon>Fungi</taxon>
        <taxon>Dikarya</taxon>
        <taxon>Ascomycota</taxon>
        <taxon>Pezizomycotina</taxon>
        <taxon>Lecanoromycetes</taxon>
        <taxon>OSLEUM clade</taxon>
        <taxon>Lecanoromycetidae</taxon>
        <taxon>Lecanorales</taxon>
        <taxon>Lecanorineae</taxon>
        <taxon>Parmeliaceae</taxon>
        <taxon>Alectoria</taxon>
    </lineage>
</organism>
<gene>
    <name evidence="5" type="primary">EFM4</name>
    <name evidence="8" type="ORF">ALECFALPRED_010817</name>
</gene>
<dbReference type="InterPro" id="IPR025714">
    <property type="entry name" value="Methyltranfer_dom"/>
</dbReference>
<comment type="function">
    <text evidence="5">S-adenosyl-L-methionine-dependent protein-lysine N-methyltransferase that mono- and dimethylates elongation factor 1-alpha at 'Lys-316'. May play a role in intracellular transport.</text>
</comment>
<dbReference type="Pfam" id="PF09783">
    <property type="entry name" value="Vac_ImportDeg"/>
    <property type="match status" value="1"/>
</dbReference>
<sequence length="832" mass="93741">MPEAREQRSDATGSTPYLQQLARLASPVPNFAATLTTQAEQDAEDANVGFLRTEISDIQASRPGDDAGDSRRRMRRAVDAIAEPRVYTPAQLEELGSLSTYSDRMSQQVYHGWAPGTSDDEQENRHEGPFVSRSSAALLDEHVLRRDEHLRERMRLRRLRDATQLEWEDHVPSESVTQVSSPRERSHFIENEIGGVTESSLRTTALLQAVRRNSQFSARSRNELQRYILDRERGDERDRTSSARSNEPSNSNLSQSQRRQLHREATVRQEIQQHRDLIAEHQQHRAQVEEQLRQQRHNLAQPSENRRRRYWQTPSPCPPGEKRPVDEAIKYLERLRSCESDQEGLESAEEAGLGPKECFPKDPQDFLSNVRIVPPPPESSWLKIGAILSGTQHGASPSSIPSYTPLMPPSTYRARARNPHFGSHPPRDTSPVHHAPYFATSASEPSSALVEERWDVKVTVDSIDYSTMTLSGTMEAFDVPDKNSPTKVSSITTYLEGEIIDFNTFTLETKSFKADARVDGMYWRKLPPFKDLDDEAMARNVLSQAWLRKELMEKWILMRWKAEKCFVTPSNPDTALTISGFYYVSLQRSDGQVEGFWDTTYTHDLTTHASTPSHTGQTWFEDVDASRKILNYLTSPSSKLHLDKKATTFLDLGTGNGEMLFLLREEGGFGGRMVGVDYSAGSVELCRRLAIAKGMPLTSEERGEGEGTIEFTEWDIIHSSPPPSWTNPCFDVVLDKGTFDAISLSAEIDEWGRRVCEGYRAKVERLVKKGGVVVVTSCNWTEEELVGWFEGGGGDGDGEGELEVCGRVVYPVFRFGGVEGQSVQSVVLRRRG</sequence>
<evidence type="ECO:0000313" key="9">
    <source>
        <dbReference type="Proteomes" id="UP000664203"/>
    </source>
</evidence>
<dbReference type="Proteomes" id="UP000664203">
    <property type="component" value="Unassembled WGS sequence"/>
</dbReference>
<feature type="region of interest" description="Disordered" evidence="6">
    <location>
        <begin position="297"/>
        <end position="324"/>
    </location>
</feature>
<evidence type="ECO:0000256" key="4">
    <source>
        <dbReference type="ARBA" id="ARBA00022691"/>
    </source>
</evidence>
<comment type="caution">
    <text evidence="8">The sequence shown here is derived from an EMBL/GenBank/DDBJ whole genome shotgun (WGS) entry which is preliminary data.</text>
</comment>
<dbReference type="EMBL" id="CAJPDR010000092">
    <property type="protein sequence ID" value="CAF9916678.1"/>
    <property type="molecule type" value="Genomic_DNA"/>
</dbReference>
<evidence type="ECO:0000256" key="1">
    <source>
        <dbReference type="ARBA" id="ARBA00022490"/>
    </source>
</evidence>
<dbReference type="Gene3D" id="3.40.50.150">
    <property type="entry name" value="Vaccinia Virus protein VP39"/>
    <property type="match status" value="1"/>
</dbReference>
<accession>A0A8H3F6V5</accession>
<feature type="compositionally biased region" description="Low complexity" evidence="6">
    <location>
        <begin position="249"/>
        <end position="258"/>
    </location>
</feature>
<keyword evidence="9" id="KW-1185">Reference proteome</keyword>
<dbReference type="PANTHER" id="PTHR12843">
    <property type="entry name" value="PROTEIN-LYSINE N-METHYLTRANSFERASE METTL10"/>
    <property type="match status" value="1"/>
</dbReference>
<dbReference type="GO" id="GO:0032259">
    <property type="term" value="P:methylation"/>
    <property type="evidence" value="ECO:0007669"/>
    <property type="project" value="UniProtKB-KW"/>
</dbReference>
<evidence type="ECO:0000313" key="8">
    <source>
        <dbReference type="EMBL" id="CAF9916678.1"/>
    </source>
</evidence>
<dbReference type="GO" id="GO:0005737">
    <property type="term" value="C:cytoplasm"/>
    <property type="evidence" value="ECO:0007669"/>
    <property type="project" value="UniProtKB-SubCell"/>
</dbReference>
<dbReference type="AlphaFoldDB" id="A0A8H3F6V5"/>
<feature type="compositionally biased region" description="Basic and acidic residues" evidence="6">
    <location>
        <begin position="227"/>
        <end position="241"/>
    </location>
</feature>
<dbReference type="PANTHER" id="PTHR12843:SF5">
    <property type="entry name" value="EEF1A LYSINE METHYLTRANSFERASE 2"/>
    <property type="match status" value="1"/>
</dbReference>
<dbReference type="CDD" id="cd02440">
    <property type="entry name" value="AdoMet_MTases"/>
    <property type="match status" value="1"/>
</dbReference>
<dbReference type="InterPro" id="IPR026635">
    <property type="entry name" value="Efm4/METTL10"/>
</dbReference>
<feature type="domain" description="Methyltransferase" evidence="7">
    <location>
        <begin position="644"/>
        <end position="785"/>
    </location>
</feature>